<dbReference type="EMBL" id="BMFQ01000003">
    <property type="protein sequence ID" value="GGG51998.1"/>
    <property type="molecule type" value="Genomic_DNA"/>
</dbReference>
<proteinExistence type="predicted"/>
<organism evidence="1 2">
    <name type="scientific">Bizionia arctica</name>
    <dbReference type="NCBI Taxonomy" id="1495645"/>
    <lineage>
        <taxon>Bacteria</taxon>
        <taxon>Pseudomonadati</taxon>
        <taxon>Bacteroidota</taxon>
        <taxon>Flavobacteriia</taxon>
        <taxon>Flavobacteriales</taxon>
        <taxon>Flavobacteriaceae</taxon>
        <taxon>Bizionia</taxon>
    </lineage>
</organism>
<dbReference type="AlphaFoldDB" id="A0A917GNL0"/>
<gene>
    <name evidence="1" type="ORF">GCM10010976_23930</name>
</gene>
<protein>
    <submittedName>
        <fullName evidence="1">Uncharacterized protein</fullName>
    </submittedName>
</protein>
<sequence length="220" mass="25415">MNKLFRLILILTLSTTYLLSCKSPNKNKTEIEIGSEELTERRNLESLLIFKSQEELEEVFGKENVKKELSSDNSLGSGENYSKLFPNTDNEISFFWKNTESLENLDFIKISENNNLWSTNSGLRIGMSINEIEKINQNPFVFDAFEKEIFKGNIEWQNGTLEKSNIIARISPPKFEDGRVSSALEKKAFELEFSSSKKYKSSSRAQSYDMYLSEIILRKE</sequence>
<accession>A0A917GNL0</accession>
<evidence type="ECO:0000313" key="2">
    <source>
        <dbReference type="Proteomes" id="UP000625976"/>
    </source>
</evidence>
<dbReference type="Proteomes" id="UP000625976">
    <property type="component" value="Unassembled WGS sequence"/>
</dbReference>
<reference evidence="1" key="2">
    <citation type="submission" date="2020-09" db="EMBL/GenBank/DDBJ databases">
        <authorList>
            <person name="Sun Q."/>
            <person name="Zhou Y."/>
        </authorList>
    </citation>
    <scope>NUCLEOTIDE SEQUENCE</scope>
    <source>
        <strain evidence="1">CGMCC 1.12751</strain>
    </source>
</reference>
<comment type="caution">
    <text evidence="1">The sequence shown here is derived from an EMBL/GenBank/DDBJ whole genome shotgun (WGS) entry which is preliminary data.</text>
</comment>
<reference evidence="1" key="1">
    <citation type="journal article" date="2014" name="Int. J. Syst. Evol. Microbiol.">
        <title>Complete genome sequence of Corynebacterium casei LMG S-19264T (=DSM 44701T), isolated from a smear-ripened cheese.</title>
        <authorList>
            <consortium name="US DOE Joint Genome Institute (JGI-PGF)"/>
            <person name="Walter F."/>
            <person name="Albersmeier A."/>
            <person name="Kalinowski J."/>
            <person name="Ruckert C."/>
        </authorList>
    </citation>
    <scope>NUCLEOTIDE SEQUENCE</scope>
    <source>
        <strain evidence="1">CGMCC 1.12751</strain>
    </source>
</reference>
<dbReference type="RefSeq" id="WP_188465189.1">
    <property type="nucleotide sequence ID" value="NZ_BMFQ01000003.1"/>
</dbReference>
<name>A0A917GNL0_9FLAO</name>
<evidence type="ECO:0000313" key="1">
    <source>
        <dbReference type="EMBL" id="GGG51998.1"/>
    </source>
</evidence>
<keyword evidence="2" id="KW-1185">Reference proteome</keyword>